<dbReference type="EMBL" id="CM000644">
    <property type="protein sequence ID" value="EED90874.1"/>
    <property type="molecule type" value="Genomic_DNA"/>
</dbReference>
<dbReference type="eggNOG" id="ENOG502TABP">
    <property type="taxonomic scope" value="Eukaryota"/>
</dbReference>
<evidence type="ECO:0000313" key="3">
    <source>
        <dbReference type="Proteomes" id="UP000001449"/>
    </source>
</evidence>
<dbReference type="Proteomes" id="UP000001449">
    <property type="component" value="Chromosome 8"/>
</dbReference>
<gene>
    <name evidence="2" type="ORF">THAPSDRAFT_7569</name>
</gene>
<dbReference type="InterPro" id="IPR052436">
    <property type="entry name" value="LTO1_adapter"/>
</dbReference>
<evidence type="ECO:0000256" key="1">
    <source>
        <dbReference type="SAM" id="MobiDB-lite"/>
    </source>
</evidence>
<proteinExistence type="predicted"/>
<sequence length="223" mass="24791">MAATGWDDELFDNVIDPFQDIAIMERQAGRVAGSRAGYVEGHGIGRSKGWEIGLELGYINSFARAILDGYHQHQNDNVSETESRSHHRLDRCLVLARELIKMVHEFPDPDSLLQNNDSDVMQQLEAATGEGKDANHNNSETDTVAPKTSDVSSSIQRIRAKFKLFCVLLKTQQPFDLKRVLEVKESIGTDKAGLQTNTTSEGGKLSSSKKELSTNSQQKESDW</sequence>
<evidence type="ECO:0000313" key="2">
    <source>
        <dbReference type="EMBL" id="EED90874.1"/>
    </source>
</evidence>
<name>B8C6W5_THAPS</name>
<accession>B8C6W5</accession>
<organism evidence="2 3">
    <name type="scientific">Thalassiosira pseudonana</name>
    <name type="common">Marine diatom</name>
    <name type="synonym">Cyclotella nana</name>
    <dbReference type="NCBI Taxonomy" id="35128"/>
    <lineage>
        <taxon>Eukaryota</taxon>
        <taxon>Sar</taxon>
        <taxon>Stramenopiles</taxon>
        <taxon>Ochrophyta</taxon>
        <taxon>Bacillariophyta</taxon>
        <taxon>Coscinodiscophyceae</taxon>
        <taxon>Thalassiosirophycidae</taxon>
        <taxon>Thalassiosirales</taxon>
        <taxon>Thalassiosiraceae</taxon>
        <taxon>Thalassiosira</taxon>
    </lineage>
</organism>
<dbReference type="RefSeq" id="XP_002292023.1">
    <property type="nucleotide sequence ID" value="XM_002291987.1"/>
</dbReference>
<evidence type="ECO:0008006" key="4">
    <source>
        <dbReference type="Google" id="ProtNLM"/>
    </source>
</evidence>
<dbReference type="InParanoid" id="B8C6W5"/>
<feature type="region of interest" description="Disordered" evidence="1">
    <location>
        <begin position="189"/>
        <end position="223"/>
    </location>
</feature>
<dbReference type="PANTHER" id="PTHR28532">
    <property type="entry name" value="GEO13458P1"/>
    <property type="match status" value="1"/>
</dbReference>
<dbReference type="AlphaFoldDB" id="B8C6W5"/>
<reference evidence="2 3" key="1">
    <citation type="journal article" date="2004" name="Science">
        <title>The genome of the diatom Thalassiosira pseudonana: ecology, evolution, and metabolism.</title>
        <authorList>
            <person name="Armbrust E.V."/>
            <person name="Berges J.A."/>
            <person name="Bowler C."/>
            <person name="Green B.R."/>
            <person name="Martinez D."/>
            <person name="Putnam N.H."/>
            <person name="Zhou S."/>
            <person name="Allen A.E."/>
            <person name="Apt K.E."/>
            <person name="Bechner M."/>
            <person name="Brzezinski M.A."/>
            <person name="Chaal B.K."/>
            <person name="Chiovitti A."/>
            <person name="Davis A.K."/>
            <person name="Demarest M.S."/>
            <person name="Detter J.C."/>
            <person name="Glavina T."/>
            <person name="Goodstein D."/>
            <person name="Hadi M.Z."/>
            <person name="Hellsten U."/>
            <person name="Hildebrand M."/>
            <person name="Jenkins B.D."/>
            <person name="Jurka J."/>
            <person name="Kapitonov V.V."/>
            <person name="Kroger N."/>
            <person name="Lau W.W."/>
            <person name="Lane T.W."/>
            <person name="Larimer F.W."/>
            <person name="Lippmeier J.C."/>
            <person name="Lucas S."/>
            <person name="Medina M."/>
            <person name="Montsant A."/>
            <person name="Obornik M."/>
            <person name="Parker M.S."/>
            <person name="Palenik B."/>
            <person name="Pazour G.J."/>
            <person name="Richardson P.M."/>
            <person name="Rynearson T.A."/>
            <person name="Saito M.A."/>
            <person name="Schwartz D.C."/>
            <person name="Thamatrakoln K."/>
            <person name="Valentin K."/>
            <person name="Vardi A."/>
            <person name="Wilkerson F.P."/>
            <person name="Rokhsar D.S."/>
        </authorList>
    </citation>
    <scope>NUCLEOTIDE SEQUENCE [LARGE SCALE GENOMIC DNA]</scope>
    <source>
        <strain evidence="2 3">CCMP1335</strain>
    </source>
</reference>
<dbReference type="GeneID" id="7445598"/>
<dbReference type="PANTHER" id="PTHR28532:SF1">
    <property type="entry name" value="ORAL CANCER OVEREXPRESSED 1"/>
    <property type="match status" value="1"/>
</dbReference>
<keyword evidence="3" id="KW-1185">Reference proteome</keyword>
<reference evidence="2 3" key="2">
    <citation type="journal article" date="2008" name="Nature">
        <title>The Phaeodactylum genome reveals the evolutionary history of diatom genomes.</title>
        <authorList>
            <person name="Bowler C."/>
            <person name="Allen A.E."/>
            <person name="Badger J.H."/>
            <person name="Grimwood J."/>
            <person name="Jabbari K."/>
            <person name="Kuo A."/>
            <person name="Maheswari U."/>
            <person name="Martens C."/>
            <person name="Maumus F."/>
            <person name="Otillar R.P."/>
            <person name="Rayko E."/>
            <person name="Salamov A."/>
            <person name="Vandepoele K."/>
            <person name="Beszteri B."/>
            <person name="Gruber A."/>
            <person name="Heijde M."/>
            <person name="Katinka M."/>
            <person name="Mock T."/>
            <person name="Valentin K."/>
            <person name="Verret F."/>
            <person name="Berges J.A."/>
            <person name="Brownlee C."/>
            <person name="Cadoret J.P."/>
            <person name="Chiovitti A."/>
            <person name="Choi C.J."/>
            <person name="Coesel S."/>
            <person name="De Martino A."/>
            <person name="Detter J.C."/>
            <person name="Durkin C."/>
            <person name="Falciatore A."/>
            <person name="Fournet J."/>
            <person name="Haruta M."/>
            <person name="Huysman M.J."/>
            <person name="Jenkins B.D."/>
            <person name="Jiroutova K."/>
            <person name="Jorgensen R.E."/>
            <person name="Joubert Y."/>
            <person name="Kaplan A."/>
            <person name="Kroger N."/>
            <person name="Kroth P.G."/>
            <person name="La Roche J."/>
            <person name="Lindquist E."/>
            <person name="Lommer M."/>
            <person name="Martin-Jezequel V."/>
            <person name="Lopez P.J."/>
            <person name="Lucas S."/>
            <person name="Mangogna M."/>
            <person name="McGinnis K."/>
            <person name="Medlin L.K."/>
            <person name="Montsant A."/>
            <person name="Oudot-Le Secq M.P."/>
            <person name="Napoli C."/>
            <person name="Obornik M."/>
            <person name="Parker M.S."/>
            <person name="Petit J.L."/>
            <person name="Porcel B.M."/>
            <person name="Poulsen N."/>
            <person name="Robison M."/>
            <person name="Rychlewski L."/>
            <person name="Rynearson T.A."/>
            <person name="Schmutz J."/>
            <person name="Shapiro H."/>
            <person name="Siaut M."/>
            <person name="Stanley M."/>
            <person name="Sussman M.R."/>
            <person name="Taylor A.R."/>
            <person name="Vardi A."/>
            <person name="von Dassow P."/>
            <person name="Vyverman W."/>
            <person name="Willis A."/>
            <person name="Wyrwicz L.S."/>
            <person name="Rokhsar D.S."/>
            <person name="Weissenbach J."/>
            <person name="Armbrust E.V."/>
            <person name="Green B.R."/>
            <person name="Van de Peer Y."/>
            <person name="Grigoriev I.V."/>
        </authorList>
    </citation>
    <scope>NUCLEOTIDE SEQUENCE [LARGE SCALE GENOMIC DNA]</scope>
    <source>
        <strain evidence="2 3">CCMP1335</strain>
    </source>
</reference>
<dbReference type="HOGENOM" id="CLU_1242318_0_0_1"/>
<feature type="region of interest" description="Disordered" evidence="1">
    <location>
        <begin position="128"/>
        <end position="150"/>
    </location>
</feature>
<dbReference type="KEGG" id="tps:THAPSDRAFT_7569"/>
<dbReference type="PaxDb" id="35128-Thaps7569"/>
<dbReference type="OMA" id="FKLFCVL"/>
<protein>
    <recommendedName>
        <fullName evidence="4">Essential protein Yae1 N-terminal domain-containing protein</fullName>
    </recommendedName>
</protein>